<dbReference type="AlphaFoldDB" id="A0AAD5TCH3"/>
<evidence type="ECO:0000313" key="3">
    <source>
        <dbReference type="Proteomes" id="UP001212152"/>
    </source>
</evidence>
<dbReference type="EMBL" id="JADGJQ010000146">
    <property type="protein sequence ID" value="KAJ3167228.1"/>
    <property type="molecule type" value="Genomic_DNA"/>
</dbReference>
<sequence>MAASPPFVVGYFYKVSAMLHPDVELESPLSSNLSALASPVPTMTPLRVSENTTTWNDPVRMKVATGHPALLVEYDASTNIGTVFLATSKEAIQHHRFLPLPYPDMDAEGTLATEPPFPFLKRTYLNFTNPLRVRLYHVGTKSLNSSKYMALTPAPPPGVGACLLQVAGDQSVAPRITDRSMALFWESHRQYHCARRGGVGVSATGGELQGREDTGHGGASGGGASGTTGSSGTAGASGTMRGGQHGEESQGERGHRGGDGGSTTRSQGAYRPPDTNAPWGYIGDQRIGIDIALVTEDPEAADPDTEEDIWAREGWQVGEDSVEWIAGDVLVEDFARELEEDEAWKDEESYPYTENFVSELHRVRALLTRCSSLTEA</sequence>
<protein>
    <submittedName>
        <fullName evidence="2">Uncharacterized protein</fullName>
    </submittedName>
</protein>
<accession>A0AAD5TCH3</accession>
<feature type="compositionally biased region" description="Low complexity" evidence="1">
    <location>
        <begin position="227"/>
        <end position="239"/>
    </location>
</feature>
<feature type="compositionally biased region" description="Gly residues" evidence="1">
    <location>
        <begin position="216"/>
        <end position="226"/>
    </location>
</feature>
<keyword evidence="3" id="KW-1185">Reference proteome</keyword>
<gene>
    <name evidence="2" type="ORF">HDU87_001717</name>
</gene>
<name>A0AAD5TCH3_9FUNG</name>
<feature type="compositionally biased region" description="Basic and acidic residues" evidence="1">
    <location>
        <begin position="244"/>
        <end position="258"/>
    </location>
</feature>
<evidence type="ECO:0000256" key="1">
    <source>
        <dbReference type="SAM" id="MobiDB-lite"/>
    </source>
</evidence>
<reference evidence="2" key="1">
    <citation type="submission" date="2020-05" db="EMBL/GenBank/DDBJ databases">
        <title>Phylogenomic resolution of chytrid fungi.</title>
        <authorList>
            <person name="Stajich J.E."/>
            <person name="Amses K."/>
            <person name="Simmons R."/>
            <person name="Seto K."/>
            <person name="Myers J."/>
            <person name="Bonds A."/>
            <person name="Quandt C.A."/>
            <person name="Barry K."/>
            <person name="Liu P."/>
            <person name="Grigoriev I."/>
            <person name="Longcore J.E."/>
            <person name="James T.Y."/>
        </authorList>
    </citation>
    <scope>NUCLEOTIDE SEQUENCE</scope>
    <source>
        <strain evidence="2">JEL0379</strain>
    </source>
</reference>
<dbReference type="Proteomes" id="UP001212152">
    <property type="component" value="Unassembled WGS sequence"/>
</dbReference>
<feature type="region of interest" description="Disordered" evidence="1">
    <location>
        <begin position="202"/>
        <end position="282"/>
    </location>
</feature>
<evidence type="ECO:0000313" key="2">
    <source>
        <dbReference type="EMBL" id="KAJ3167228.1"/>
    </source>
</evidence>
<organism evidence="2 3">
    <name type="scientific">Geranomyces variabilis</name>
    <dbReference type="NCBI Taxonomy" id="109894"/>
    <lineage>
        <taxon>Eukaryota</taxon>
        <taxon>Fungi</taxon>
        <taxon>Fungi incertae sedis</taxon>
        <taxon>Chytridiomycota</taxon>
        <taxon>Chytridiomycota incertae sedis</taxon>
        <taxon>Chytridiomycetes</taxon>
        <taxon>Spizellomycetales</taxon>
        <taxon>Powellomycetaceae</taxon>
        <taxon>Geranomyces</taxon>
    </lineage>
</organism>
<proteinExistence type="predicted"/>
<comment type="caution">
    <text evidence="2">The sequence shown here is derived from an EMBL/GenBank/DDBJ whole genome shotgun (WGS) entry which is preliminary data.</text>
</comment>